<reference evidence="2" key="1">
    <citation type="submission" date="2023-10" db="EMBL/GenBank/DDBJ databases">
        <authorList>
            <person name="Hackl T."/>
        </authorList>
    </citation>
    <scope>NUCLEOTIDE SEQUENCE</scope>
</reference>
<evidence type="ECO:0000313" key="2">
    <source>
        <dbReference type="EMBL" id="CAJ2500184.1"/>
    </source>
</evidence>
<evidence type="ECO:0000313" key="3">
    <source>
        <dbReference type="Proteomes" id="UP001295740"/>
    </source>
</evidence>
<dbReference type="InterPro" id="IPR010730">
    <property type="entry name" value="HET"/>
</dbReference>
<dbReference type="Proteomes" id="UP001295740">
    <property type="component" value="Unassembled WGS sequence"/>
</dbReference>
<sequence length="955" mass="106323">MSRQFPRSTLSRTHSGFAMIDPETELFHHKRGRAQHVAISYVWSEWQQSTGSGGLPDWPLLRARLRELVGPGASSFMRVTTGHRLNCWLDSKCIDQASAADKAYWIPQMDEVYSEARCTVLLLRGVDLGVLAEAEQRLACDIDDDTHSCLLAQSCTALTDLSGLPELEMVAVVRQLWDGTWRRRAWIFQEILLSDEYILSGENNTQLRLSDIGVLAGLLFRRLPEKGFWNKFSDWCRRLLWLRRRYFNYNLCAASILQMAQGLEAAVPADKYYALCGILRLESLSYNRDHTAHEALQAVCFELTRKGALSWLYAIRPAMQVPPNSQMIDVRESSLSAYVDIHQELSGSFYAKPRVTPRSVSFDVNVLGTVRKVLSIADVLSQTEHMLQGNPQVVAIPDELAYLANIPILLLKMALDSTLPLLQGTLAALLNRVLGLGVDASAADMVWRLYTLEDGPDRPPSDQRSQDLPTKELAMSASWALNRRIAALEQDYRVILWSRDETTSSSQPRDSSDLKDCAMALGLAHVVEAAGVCRVRGDQILIAASLGGGTGAEMAARWAGALISLRGEDIKLGLLDRLAAKMRRKPAGEGRPVQLDFALEGEQEVSYQQVINGSFSEDSSGWQKVVRCCRIAKARGLDWAWIDTCCIDNTSSAELSETINSMFAWYEASSECYVFIDGIPTTSLPALDSMADEDRWMQGLAPAEIQNIFAFTENHWFKRGWTLQELLAPSSVTFFNETNDVLGDRAQLAALTSHATSIDIGHLKQETDFHDASVAQRMGWASQPLTTRPEDMAYSLLGLFGVNMPLLYGEGGEKAFRRLQLEVLKLSADESLFAWGLRSPLGKLTGMLAASGRDFAGSERVASVPIYSGVQTRFVTVDRGIAIQSRDWRNIFSRFVGLWDGLGTGLAGQDPEPRRNIFSRFVGLWVTLDFRACWARPRASPLEHHLVLRKTAGRG</sequence>
<dbReference type="PANTHER" id="PTHR10622">
    <property type="entry name" value="HET DOMAIN-CONTAINING PROTEIN"/>
    <property type="match status" value="1"/>
</dbReference>
<proteinExistence type="predicted"/>
<accession>A0AAI8V851</accession>
<dbReference type="Pfam" id="PF06985">
    <property type="entry name" value="HET"/>
    <property type="match status" value="2"/>
</dbReference>
<feature type="domain" description="Heterokaryon incompatibility" evidence="1">
    <location>
        <begin position="37"/>
        <end position="190"/>
    </location>
</feature>
<organism evidence="2 3">
    <name type="scientific">Anthostomella pinea</name>
    <dbReference type="NCBI Taxonomy" id="933095"/>
    <lineage>
        <taxon>Eukaryota</taxon>
        <taxon>Fungi</taxon>
        <taxon>Dikarya</taxon>
        <taxon>Ascomycota</taxon>
        <taxon>Pezizomycotina</taxon>
        <taxon>Sordariomycetes</taxon>
        <taxon>Xylariomycetidae</taxon>
        <taxon>Xylariales</taxon>
        <taxon>Xylariaceae</taxon>
        <taxon>Anthostomella</taxon>
    </lineage>
</organism>
<dbReference type="InterPro" id="IPR029058">
    <property type="entry name" value="AB_hydrolase_fold"/>
</dbReference>
<gene>
    <name evidence="2" type="ORF">KHLLAP_LOCUS652</name>
</gene>
<dbReference type="Gene3D" id="3.40.50.1820">
    <property type="entry name" value="alpha/beta hydrolase"/>
    <property type="match status" value="1"/>
</dbReference>
<name>A0AAI8V851_9PEZI</name>
<dbReference type="EMBL" id="CAUWAG010000003">
    <property type="protein sequence ID" value="CAJ2500184.1"/>
    <property type="molecule type" value="Genomic_DNA"/>
</dbReference>
<keyword evidence="3" id="KW-1185">Reference proteome</keyword>
<feature type="domain" description="Heterokaryon incompatibility" evidence="1">
    <location>
        <begin position="626"/>
        <end position="725"/>
    </location>
</feature>
<dbReference type="PANTHER" id="PTHR10622:SF10">
    <property type="entry name" value="HET DOMAIN-CONTAINING PROTEIN"/>
    <property type="match status" value="1"/>
</dbReference>
<dbReference type="AlphaFoldDB" id="A0AAI8V851"/>
<evidence type="ECO:0000259" key="1">
    <source>
        <dbReference type="Pfam" id="PF06985"/>
    </source>
</evidence>
<protein>
    <submittedName>
        <fullName evidence="2">Uu.00g030370.m01.CDS01</fullName>
    </submittedName>
</protein>
<comment type="caution">
    <text evidence="2">The sequence shown here is derived from an EMBL/GenBank/DDBJ whole genome shotgun (WGS) entry which is preliminary data.</text>
</comment>